<proteinExistence type="predicted"/>
<evidence type="ECO:0008006" key="4">
    <source>
        <dbReference type="Google" id="ProtNLM"/>
    </source>
</evidence>
<gene>
    <name evidence="2" type="ORF">C7S18_06295</name>
</gene>
<reference evidence="2 3" key="1">
    <citation type="submission" date="2018-03" db="EMBL/GenBank/DDBJ databases">
        <title>Ahniella affigens gen. nov., sp. nov., a gammaproteobacterium isolated from sandy soil near a stream.</title>
        <authorList>
            <person name="Ko Y."/>
            <person name="Kim J.-H."/>
        </authorList>
    </citation>
    <scope>NUCLEOTIDE SEQUENCE [LARGE SCALE GENOMIC DNA]</scope>
    <source>
        <strain evidence="2 3">D13</strain>
    </source>
</reference>
<reference evidence="2 3" key="2">
    <citation type="submission" date="2018-03" db="EMBL/GenBank/DDBJ databases">
        <authorList>
            <person name="Keele B.F."/>
        </authorList>
    </citation>
    <scope>NUCLEOTIDE SEQUENCE [LARGE SCALE GENOMIC DNA]</scope>
    <source>
        <strain evidence="2 3">D13</strain>
    </source>
</reference>
<dbReference type="AlphaFoldDB" id="A0A2P1PPS2"/>
<dbReference type="Proteomes" id="UP000241074">
    <property type="component" value="Chromosome"/>
</dbReference>
<evidence type="ECO:0000313" key="3">
    <source>
        <dbReference type="Proteomes" id="UP000241074"/>
    </source>
</evidence>
<keyword evidence="3" id="KW-1185">Reference proteome</keyword>
<accession>A0A2P1PPS2</accession>
<sequence>MFLIATALPVLYVVAFIAFMMLSILSPGSEMPFTQENFGLMFVAHLLVMVWSLGLLVFYIVHLFRSRATPDSYKALWAILFFFGGPCAMLVYWFLCIWPDAESKTVA</sequence>
<dbReference type="KEGG" id="xba:C7S18_06295"/>
<feature type="transmembrane region" description="Helical" evidence="1">
    <location>
        <begin position="76"/>
        <end position="95"/>
    </location>
</feature>
<feature type="transmembrane region" description="Helical" evidence="1">
    <location>
        <begin position="38"/>
        <end position="64"/>
    </location>
</feature>
<organism evidence="2 3">
    <name type="scientific">Ahniella affigens</name>
    <dbReference type="NCBI Taxonomy" id="2021234"/>
    <lineage>
        <taxon>Bacteria</taxon>
        <taxon>Pseudomonadati</taxon>
        <taxon>Pseudomonadota</taxon>
        <taxon>Gammaproteobacteria</taxon>
        <taxon>Lysobacterales</taxon>
        <taxon>Rhodanobacteraceae</taxon>
        <taxon>Ahniella</taxon>
    </lineage>
</organism>
<dbReference type="EMBL" id="CP027860">
    <property type="protein sequence ID" value="AVP96833.1"/>
    <property type="molecule type" value="Genomic_DNA"/>
</dbReference>
<protein>
    <recommendedName>
        <fullName evidence="4">Cardiolipin synthase N-terminal domain-containing protein</fullName>
    </recommendedName>
</protein>
<keyword evidence="1" id="KW-0812">Transmembrane</keyword>
<keyword evidence="1" id="KW-1133">Transmembrane helix</keyword>
<evidence type="ECO:0000313" key="2">
    <source>
        <dbReference type="EMBL" id="AVP96833.1"/>
    </source>
</evidence>
<keyword evidence="1" id="KW-0472">Membrane</keyword>
<feature type="transmembrane region" description="Helical" evidence="1">
    <location>
        <begin position="7"/>
        <end position="26"/>
    </location>
</feature>
<evidence type="ECO:0000256" key="1">
    <source>
        <dbReference type="SAM" id="Phobius"/>
    </source>
</evidence>
<name>A0A2P1PPS2_9GAMM</name>